<evidence type="ECO:0000256" key="1">
    <source>
        <dbReference type="ARBA" id="ARBA00004236"/>
    </source>
</evidence>
<evidence type="ECO:0000256" key="4">
    <source>
        <dbReference type="ARBA" id="ARBA00022475"/>
    </source>
</evidence>
<dbReference type="EMBL" id="CP024962">
    <property type="protein sequence ID" value="ATZ16587.1"/>
    <property type="molecule type" value="Genomic_DNA"/>
</dbReference>
<keyword evidence="5" id="KW-0547">Nucleotide-binding</keyword>
<evidence type="ECO:0000256" key="3">
    <source>
        <dbReference type="ARBA" id="ARBA00022448"/>
    </source>
</evidence>
<accession>A0A2K8NS33</accession>
<proteinExistence type="inferred from homology"/>
<keyword evidence="3" id="KW-0813">Transport</keyword>
<comment type="subcellular location">
    <subcellularLocation>
        <location evidence="1">Cell membrane</location>
    </subcellularLocation>
</comment>
<evidence type="ECO:0000256" key="2">
    <source>
        <dbReference type="ARBA" id="ARBA00005417"/>
    </source>
</evidence>
<dbReference type="SMART" id="SM00382">
    <property type="entry name" value="AAA"/>
    <property type="match status" value="1"/>
</dbReference>
<keyword evidence="10" id="KW-1185">Reference proteome</keyword>
<dbReference type="GO" id="GO:0016887">
    <property type="term" value="F:ATP hydrolysis activity"/>
    <property type="evidence" value="ECO:0007669"/>
    <property type="project" value="InterPro"/>
</dbReference>
<dbReference type="InterPro" id="IPR017871">
    <property type="entry name" value="ABC_transporter-like_CS"/>
</dbReference>
<evidence type="ECO:0000256" key="7">
    <source>
        <dbReference type="ARBA" id="ARBA00022967"/>
    </source>
</evidence>
<evidence type="ECO:0000256" key="8">
    <source>
        <dbReference type="ARBA" id="ARBA00023136"/>
    </source>
</evidence>
<dbReference type="KEGG" id="efr:EFREU_v1c05660"/>
<dbReference type="PANTHER" id="PTHR43553">
    <property type="entry name" value="HEAVY METAL TRANSPORTER"/>
    <property type="match status" value="1"/>
</dbReference>
<dbReference type="PANTHER" id="PTHR43553:SF24">
    <property type="entry name" value="ENERGY-COUPLING FACTOR TRANSPORTER ATP-BINDING PROTEIN ECFA1"/>
    <property type="match status" value="1"/>
</dbReference>
<dbReference type="NCBIfam" id="NF010167">
    <property type="entry name" value="PRK13648.1"/>
    <property type="match status" value="1"/>
</dbReference>
<keyword evidence="8" id="KW-0472">Membrane</keyword>
<reference evidence="9 10" key="1">
    <citation type="submission" date="2017-11" db="EMBL/GenBank/DDBJ databases">
        <title>Genome sequence of Entomoplasma freundtii BARC 318 (ATCC 51999).</title>
        <authorList>
            <person name="Lo W.-S."/>
            <person name="Gasparich G.E."/>
            <person name="Kuo C.-H."/>
        </authorList>
    </citation>
    <scope>NUCLEOTIDE SEQUENCE [LARGE SCALE GENOMIC DNA]</scope>
    <source>
        <strain evidence="9 10">BARC 318</strain>
    </source>
</reference>
<evidence type="ECO:0000313" key="10">
    <source>
        <dbReference type="Proteomes" id="UP000232222"/>
    </source>
</evidence>
<dbReference type="InterPro" id="IPR027417">
    <property type="entry name" value="P-loop_NTPase"/>
</dbReference>
<dbReference type="Pfam" id="PF00005">
    <property type="entry name" value="ABC_tran"/>
    <property type="match status" value="1"/>
</dbReference>
<organism evidence="9 10">
    <name type="scientific">Entomoplasma freundtii</name>
    <dbReference type="NCBI Taxonomy" id="74700"/>
    <lineage>
        <taxon>Bacteria</taxon>
        <taxon>Bacillati</taxon>
        <taxon>Mycoplasmatota</taxon>
        <taxon>Mollicutes</taxon>
        <taxon>Entomoplasmatales</taxon>
        <taxon>Entomoplasmataceae</taxon>
        <taxon>Entomoplasma</taxon>
    </lineage>
</organism>
<keyword evidence="7" id="KW-1278">Translocase</keyword>
<dbReference type="RefSeq" id="WP_166666720.1">
    <property type="nucleotide sequence ID" value="NZ_CP024962.1"/>
</dbReference>
<dbReference type="PROSITE" id="PS00211">
    <property type="entry name" value="ABC_TRANSPORTER_1"/>
    <property type="match status" value="1"/>
</dbReference>
<name>A0A2K8NS33_9MOLU</name>
<keyword evidence="4" id="KW-1003">Cell membrane</keyword>
<dbReference type="AlphaFoldDB" id="A0A2K8NS33"/>
<evidence type="ECO:0000313" key="9">
    <source>
        <dbReference type="EMBL" id="ATZ16587.1"/>
    </source>
</evidence>
<dbReference type="SUPFAM" id="SSF52540">
    <property type="entry name" value="P-loop containing nucleoside triphosphate hydrolases"/>
    <property type="match status" value="1"/>
</dbReference>
<dbReference type="InterPro" id="IPR003439">
    <property type="entry name" value="ABC_transporter-like_ATP-bd"/>
</dbReference>
<protein>
    <submittedName>
        <fullName evidence="9">Cobalt ABC transporter ATP-binding subunit</fullName>
    </submittedName>
</protein>
<gene>
    <name evidence="9" type="primary">cbiO</name>
    <name evidence="9" type="ORF">EFREU_v1c05660</name>
</gene>
<evidence type="ECO:0000256" key="5">
    <source>
        <dbReference type="ARBA" id="ARBA00022741"/>
    </source>
</evidence>
<comment type="similarity">
    <text evidence="2">Belongs to the ABC transporter superfamily.</text>
</comment>
<dbReference type="InterPro" id="IPR030947">
    <property type="entry name" value="EcfA_1"/>
</dbReference>
<dbReference type="InterPro" id="IPR050095">
    <property type="entry name" value="ECF_ABC_transporter_ATP-bd"/>
</dbReference>
<keyword evidence="6 9" id="KW-0067">ATP-binding</keyword>
<dbReference type="NCBIfam" id="TIGR04520">
    <property type="entry name" value="ECF_ATPase_1"/>
    <property type="match status" value="1"/>
</dbReference>
<sequence length="405" mass="46123">MELDEFLVNRLTNKDLEEYEKILNKVYHYKMSASNDFFEAKRQFLEDKISKEQFLKAKEAEKKAKKEFLEVLHNKAFKVNYKQAKRNLERHRVGHKDHELYLHEYRQAKKIYYKFKRIVSERGRNAKVAKLSDVAIAVNDLSFRYSPSTPIVLKHVSFQIKEGEYVAVIGHNGSGKSTLSKLLIGVLNHNQGTIEMFGNLVTSHNIDQVRQFLGIVFQNPDNQFIGSTVRADIAFGLENKCVNPKKMGKIIKNAAELVGMEKFLDSEPLNLSGGQKQRVAIASAIALDPSILIFDEATSMLDPKGKREIKEIMVNLRDQGDKTILSVTHDMDEILNADKVLVMNQGEAIRFGTPHEIIGDIGFLESIHLGMPFVYQVQEAFKKAGLPLKKASTMDELVAELWQKK</sequence>
<dbReference type="InterPro" id="IPR015856">
    <property type="entry name" value="ABC_transpr_CbiO/EcfA_su"/>
</dbReference>
<dbReference type="FunFam" id="3.40.50.300:FF:000224">
    <property type="entry name" value="Energy-coupling factor transporter ATP-binding protein EcfA"/>
    <property type="match status" value="1"/>
</dbReference>
<dbReference type="PROSITE" id="PS50893">
    <property type="entry name" value="ABC_TRANSPORTER_2"/>
    <property type="match status" value="1"/>
</dbReference>
<dbReference type="CDD" id="cd03225">
    <property type="entry name" value="ABC_cobalt_CbiO_domain1"/>
    <property type="match status" value="1"/>
</dbReference>
<dbReference type="InterPro" id="IPR003593">
    <property type="entry name" value="AAA+_ATPase"/>
</dbReference>
<dbReference type="Gene3D" id="3.40.50.300">
    <property type="entry name" value="P-loop containing nucleotide triphosphate hydrolases"/>
    <property type="match status" value="1"/>
</dbReference>
<dbReference type="GO" id="GO:0042626">
    <property type="term" value="F:ATPase-coupled transmembrane transporter activity"/>
    <property type="evidence" value="ECO:0007669"/>
    <property type="project" value="TreeGrafter"/>
</dbReference>
<dbReference type="GO" id="GO:0005524">
    <property type="term" value="F:ATP binding"/>
    <property type="evidence" value="ECO:0007669"/>
    <property type="project" value="UniProtKB-KW"/>
</dbReference>
<evidence type="ECO:0000256" key="6">
    <source>
        <dbReference type="ARBA" id="ARBA00022840"/>
    </source>
</evidence>
<dbReference type="Proteomes" id="UP000232222">
    <property type="component" value="Chromosome"/>
</dbReference>
<dbReference type="GO" id="GO:0043190">
    <property type="term" value="C:ATP-binding cassette (ABC) transporter complex"/>
    <property type="evidence" value="ECO:0007669"/>
    <property type="project" value="TreeGrafter"/>
</dbReference>